<dbReference type="Proteomes" id="UP001500467">
    <property type="component" value="Unassembled WGS sequence"/>
</dbReference>
<evidence type="ECO:0000256" key="1">
    <source>
        <dbReference type="ARBA" id="ARBA00022649"/>
    </source>
</evidence>
<feature type="domain" description="PIN" evidence="7">
    <location>
        <begin position="7"/>
        <end position="124"/>
    </location>
</feature>
<dbReference type="SUPFAM" id="SSF88723">
    <property type="entry name" value="PIN domain-like"/>
    <property type="match status" value="1"/>
</dbReference>
<name>A0ABP4G4L6_9PSEU</name>
<keyword evidence="5 6" id="KW-0460">Magnesium</keyword>
<organism evidence="8 9">
    <name type="scientific">Prauserella alba</name>
    <dbReference type="NCBI Taxonomy" id="176898"/>
    <lineage>
        <taxon>Bacteria</taxon>
        <taxon>Bacillati</taxon>
        <taxon>Actinomycetota</taxon>
        <taxon>Actinomycetes</taxon>
        <taxon>Pseudonocardiales</taxon>
        <taxon>Pseudonocardiaceae</taxon>
        <taxon>Prauserella</taxon>
    </lineage>
</organism>
<accession>A0ABP4G4L6</accession>
<proteinExistence type="inferred from homology"/>
<dbReference type="InterPro" id="IPR022907">
    <property type="entry name" value="VapC_family"/>
</dbReference>
<comment type="caution">
    <text evidence="8">The sequence shown here is derived from an EMBL/GenBank/DDBJ whole genome shotgun (WGS) entry which is preliminary data.</text>
</comment>
<comment type="similarity">
    <text evidence="6">Belongs to the PINc/VapC protein family.</text>
</comment>
<comment type="function">
    <text evidence="6">Toxic component of a toxin-antitoxin (TA) system. An RNase.</text>
</comment>
<dbReference type="InterPro" id="IPR029060">
    <property type="entry name" value="PIN-like_dom_sf"/>
</dbReference>
<evidence type="ECO:0000256" key="6">
    <source>
        <dbReference type="HAMAP-Rule" id="MF_00265"/>
    </source>
</evidence>
<feature type="binding site" evidence="6">
    <location>
        <position position="100"/>
    </location>
    <ligand>
        <name>Mg(2+)</name>
        <dbReference type="ChEBI" id="CHEBI:18420"/>
    </ligand>
</feature>
<evidence type="ECO:0000256" key="2">
    <source>
        <dbReference type="ARBA" id="ARBA00022722"/>
    </source>
</evidence>
<keyword evidence="9" id="KW-1185">Reference proteome</keyword>
<dbReference type="InterPro" id="IPR051619">
    <property type="entry name" value="TypeII_TA_RNase_PINc/VapC"/>
</dbReference>
<keyword evidence="3 6" id="KW-0479">Metal-binding</keyword>
<keyword evidence="4 6" id="KW-0378">Hydrolase</keyword>
<comment type="cofactor">
    <cofactor evidence="6">
        <name>Mg(2+)</name>
        <dbReference type="ChEBI" id="CHEBI:18420"/>
    </cofactor>
</comment>
<sequence>MRADEVVADASTLVVMLTEPTPRAEELGRRLAAGAVHAPHLVDAEVGDVLRKHVQRGDLSDDGASAALAAMDLVVDERYPHAGPLSRGAWELRDRVRFYDGLYVSLAARLNLPLVTADARLGRAHGLPCAVEVVPVAG</sequence>
<dbReference type="CDD" id="cd09873">
    <property type="entry name" value="PIN_Pae0151-like"/>
    <property type="match status" value="1"/>
</dbReference>
<evidence type="ECO:0000256" key="4">
    <source>
        <dbReference type="ARBA" id="ARBA00022801"/>
    </source>
</evidence>
<evidence type="ECO:0000259" key="7">
    <source>
        <dbReference type="Pfam" id="PF01850"/>
    </source>
</evidence>
<reference evidence="9" key="1">
    <citation type="journal article" date="2019" name="Int. J. Syst. Evol. Microbiol.">
        <title>The Global Catalogue of Microorganisms (GCM) 10K type strain sequencing project: providing services to taxonomists for standard genome sequencing and annotation.</title>
        <authorList>
            <consortium name="The Broad Institute Genomics Platform"/>
            <consortium name="The Broad Institute Genome Sequencing Center for Infectious Disease"/>
            <person name="Wu L."/>
            <person name="Ma J."/>
        </authorList>
    </citation>
    <scope>NUCLEOTIDE SEQUENCE [LARGE SCALE GENOMIC DNA]</scope>
    <source>
        <strain evidence="9">JCM 13022</strain>
    </source>
</reference>
<keyword evidence="1 6" id="KW-1277">Toxin-antitoxin system</keyword>
<dbReference type="InterPro" id="IPR002716">
    <property type="entry name" value="PIN_dom"/>
</dbReference>
<evidence type="ECO:0000313" key="8">
    <source>
        <dbReference type="EMBL" id="GAA1209196.1"/>
    </source>
</evidence>
<dbReference type="EC" id="3.1.-.-" evidence="6"/>
<gene>
    <name evidence="8" type="primary">vapC1</name>
    <name evidence="6" type="synonym">vapC</name>
    <name evidence="8" type="ORF">GCM10009675_31650</name>
</gene>
<dbReference type="PANTHER" id="PTHR35901:SF1">
    <property type="entry name" value="EXONUCLEASE VAPC9"/>
    <property type="match status" value="1"/>
</dbReference>
<dbReference type="HAMAP" id="MF_00265">
    <property type="entry name" value="VapC_Nob1"/>
    <property type="match status" value="1"/>
</dbReference>
<keyword evidence="6" id="KW-0800">Toxin</keyword>
<dbReference type="InterPro" id="IPR044153">
    <property type="entry name" value="PIN_Pae0151-like"/>
</dbReference>
<dbReference type="EMBL" id="BAAALM010000010">
    <property type="protein sequence ID" value="GAA1209196.1"/>
    <property type="molecule type" value="Genomic_DNA"/>
</dbReference>
<dbReference type="PANTHER" id="PTHR35901">
    <property type="entry name" value="RIBONUCLEASE VAPC3"/>
    <property type="match status" value="1"/>
</dbReference>
<dbReference type="Pfam" id="PF01850">
    <property type="entry name" value="PIN"/>
    <property type="match status" value="1"/>
</dbReference>
<evidence type="ECO:0000313" key="9">
    <source>
        <dbReference type="Proteomes" id="UP001500467"/>
    </source>
</evidence>
<dbReference type="Gene3D" id="3.40.50.1010">
    <property type="entry name" value="5'-nuclease"/>
    <property type="match status" value="1"/>
</dbReference>
<evidence type="ECO:0000256" key="5">
    <source>
        <dbReference type="ARBA" id="ARBA00022842"/>
    </source>
</evidence>
<feature type="binding site" evidence="6">
    <location>
        <position position="9"/>
    </location>
    <ligand>
        <name>Mg(2+)</name>
        <dbReference type="ChEBI" id="CHEBI:18420"/>
    </ligand>
</feature>
<evidence type="ECO:0000256" key="3">
    <source>
        <dbReference type="ARBA" id="ARBA00022723"/>
    </source>
</evidence>
<protein>
    <recommendedName>
        <fullName evidence="6">Ribonuclease VapC</fullName>
        <shortName evidence="6">RNase VapC</shortName>
        <ecNumber evidence="6">3.1.-.-</ecNumber>
    </recommendedName>
    <alternativeName>
        <fullName evidence="6">Toxin VapC</fullName>
    </alternativeName>
</protein>
<keyword evidence="2 6" id="KW-0540">Nuclease</keyword>